<evidence type="ECO:0000313" key="4">
    <source>
        <dbReference type="Proteomes" id="UP001302374"/>
    </source>
</evidence>
<organism evidence="1 3">
    <name type="scientific">Butyricimonas paravirosa</name>
    <dbReference type="NCBI Taxonomy" id="1472417"/>
    <lineage>
        <taxon>Bacteria</taxon>
        <taxon>Pseudomonadati</taxon>
        <taxon>Bacteroidota</taxon>
        <taxon>Bacteroidia</taxon>
        <taxon>Bacteroidales</taxon>
        <taxon>Odoribacteraceae</taxon>
        <taxon>Butyricimonas</taxon>
    </lineage>
</organism>
<name>A0A7X5YBZ6_9BACT</name>
<evidence type="ECO:0000313" key="2">
    <source>
        <dbReference type="EMBL" id="WOF13335.1"/>
    </source>
</evidence>
<evidence type="ECO:0000313" key="1">
    <source>
        <dbReference type="EMBL" id="NJC17618.1"/>
    </source>
</evidence>
<gene>
    <name evidence="2" type="ORF">F1644_14155</name>
    <name evidence="1" type="ORF">GGR15_001233</name>
</gene>
<keyword evidence="4" id="KW-1185">Reference proteome</keyword>
<sequence length="124" mass="14137">MFKRWRKPGDEKITNIPSIPAGNPNEINIQLPVEGYVAMSPYAMYNQSDLRVADTDFIRCRQISLQYDLPDAWVNKIGVRRASVNASLANPFFIAFDKAWEGRDPETANWPARRTVSCSLTLNF</sequence>
<dbReference type="EMBL" id="CP043839">
    <property type="protein sequence ID" value="WOF13335.1"/>
    <property type="molecule type" value="Genomic_DNA"/>
</dbReference>
<dbReference type="EMBL" id="JAATLI010000004">
    <property type="protein sequence ID" value="NJC17618.1"/>
    <property type="molecule type" value="Genomic_DNA"/>
</dbReference>
<dbReference type="GeneID" id="86892456"/>
<dbReference type="RefSeq" id="WP_147344429.1">
    <property type="nucleotide sequence ID" value="NZ_BMPA01000004.1"/>
</dbReference>
<protein>
    <recommendedName>
        <fullName evidence="5">TonB-dependent receptor</fullName>
    </recommendedName>
</protein>
<reference evidence="2 4" key="1">
    <citation type="submission" date="2019-09" db="EMBL/GenBank/DDBJ databases">
        <title>Butyricimonas paravirosa DSM 105722 (=214-4 = JCM 18677 = CCUG 65563).</title>
        <authorList>
            <person name="Le Roy T."/>
            <person name="Cani P.D."/>
        </authorList>
    </citation>
    <scope>NUCLEOTIDE SEQUENCE [LARGE SCALE GENOMIC DNA]</scope>
    <source>
        <strain evidence="2 4">DSM 105722</strain>
    </source>
</reference>
<accession>A0A7X5YBZ6</accession>
<evidence type="ECO:0008006" key="5">
    <source>
        <dbReference type="Google" id="ProtNLM"/>
    </source>
</evidence>
<reference evidence="1 3" key="2">
    <citation type="submission" date="2020-03" db="EMBL/GenBank/DDBJ databases">
        <title>Genomic Encyclopedia of Type Strains, Phase IV (KMG-IV): sequencing the most valuable type-strain genomes for metagenomic binning, comparative biology and taxonomic classification.</title>
        <authorList>
            <person name="Goeker M."/>
        </authorList>
    </citation>
    <scope>NUCLEOTIDE SEQUENCE [LARGE SCALE GENOMIC DNA]</scope>
    <source>
        <strain evidence="1 3">DSM 105722</strain>
    </source>
</reference>
<dbReference type="AlphaFoldDB" id="A0A7X5YBZ6"/>
<dbReference type="Proteomes" id="UP001302374">
    <property type="component" value="Chromosome"/>
</dbReference>
<evidence type="ECO:0000313" key="3">
    <source>
        <dbReference type="Proteomes" id="UP000576368"/>
    </source>
</evidence>
<proteinExistence type="predicted"/>
<dbReference type="Proteomes" id="UP000576368">
    <property type="component" value="Unassembled WGS sequence"/>
</dbReference>